<proteinExistence type="predicted"/>
<name>A0ABW3EUM8_9ACTN</name>
<evidence type="ECO:0000313" key="2">
    <source>
        <dbReference type="EMBL" id="MFD0903305.1"/>
    </source>
</evidence>
<evidence type="ECO:0008006" key="4">
    <source>
        <dbReference type="Google" id="ProtNLM"/>
    </source>
</evidence>
<keyword evidence="1" id="KW-1133">Transmembrane helix</keyword>
<evidence type="ECO:0000256" key="1">
    <source>
        <dbReference type="SAM" id="Phobius"/>
    </source>
</evidence>
<accession>A0ABW3EUM8</accession>
<reference evidence="3" key="1">
    <citation type="journal article" date="2019" name="Int. J. Syst. Evol. Microbiol.">
        <title>The Global Catalogue of Microorganisms (GCM) 10K type strain sequencing project: providing services to taxonomists for standard genome sequencing and annotation.</title>
        <authorList>
            <consortium name="The Broad Institute Genomics Platform"/>
            <consortium name="The Broad Institute Genome Sequencing Center for Infectious Disease"/>
            <person name="Wu L."/>
            <person name="Ma J."/>
        </authorList>
    </citation>
    <scope>NUCLEOTIDE SEQUENCE [LARGE SCALE GENOMIC DNA]</scope>
    <source>
        <strain evidence="3">JCM 31202</strain>
    </source>
</reference>
<keyword evidence="1" id="KW-0812">Transmembrane</keyword>
<sequence length="83" mass="8466">MGDGDFASVSVARHLTRGAIGFGALIGAVALLPVTGPWSLLLLPVAFAALRGCPACWAVGLVQTVSRGRLRGSCADGRCTVTR</sequence>
<comment type="caution">
    <text evidence="2">The sequence shown here is derived from an EMBL/GenBank/DDBJ whole genome shotgun (WGS) entry which is preliminary data.</text>
</comment>
<dbReference type="EMBL" id="JBHTJA010000052">
    <property type="protein sequence ID" value="MFD0903305.1"/>
    <property type="molecule type" value="Genomic_DNA"/>
</dbReference>
<feature type="transmembrane region" description="Helical" evidence="1">
    <location>
        <begin position="15"/>
        <end position="34"/>
    </location>
</feature>
<dbReference type="RefSeq" id="WP_378301985.1">
    <property type="nucleotide sequence ID" value="NZ_JBHTJA010000052.1"/>
</dbReference>
<evidence type="ECO:0000313" key="3">
    <source>
        <dbReference type="Proteomes" id="UP001596972"/>
    </source>
</evidence>
<keyword evidence="1" id="KW-0472">Membrane</keyword>
<protein>
    <recommendedName>
        <fullName evidence="4">DUF2892 domain-containing protein</fullName>
    </recommendedName>
</protein>
<organism evidence="2 3">
    <name type="scientific">Actinomadura sediminis</name>
    <dbReference type="NCBI Taxonomy" id="1038904"/>
    <lineage>
        <taxon>Bacteria</taxon>
        <taxon>Bacillati</taxon>
        <taxon>Actinomycetota</taxon>
        <taxon>Actinomycetes</taxon>
        <taxon>Streptosporangiales</taxon>
        <taxon>Thermomonosporaceae</taxon>
        <taxon>Actinomadura</taxon>
    </lineage>
</organism>
<dbReference type="Proteomes" id="UP001596972">
    <property type="component" value="Unassembled WGS sequence"/>
</dbReference>
<gene>
    <name evidence="2" type="ORF">ACFQ11_23135</name>
</gene>
<keyword evidence="3" id="KW-1185">Reference proteome</keyword>